<dbReference type="GO" id="GO:0007155">
    <property type="term" value="P:cell adhesion"/>
    <property type="evidence" value="ECO:0007669"/>
    <property type="project" value="UniProtKB-KW"/>
</dbReference>
<protein>
    <recommendedName>
        <fullName evidence="9">VWFA domain-containing protein</fullName>
    </recommendedName>
</protein>
<dbReference type="InterPro" id="IPR002035">
    <property type="entry name" value="VWF_A"/>
</dbReference>
<evidence type="ECO:0000313" key="11">
    <source>
        <dbReference type="Proteomes" id="UP001239994"/>
    </source>
</evidence>
<dbReference type="InterPro" id="IPR036465">
    <property type="entry name" value="vWFA_dom_sf"/>
</dbReference>
<evidence type="ECO:0000313" key="10">
    <source>
        <dbReference type="EMBL" id="KAK1806097.1"/>
    </source>
</evidence>
<accession>A0AAD8ZVE3</accession>
<proteinExistence type="predicted"/>
<feature type="compositionally biased region" description="Basic and acidic residues" evidence="7">
    <location>
        <begin position="596"/>
        <end position="611"/>
    </location>
</feature>
<dbReference type="InterPro" id="IPR008160">
    <property type="entry name" value="Collagen"/>
</dbReference>
<feature type="coiled-coil region" evidence="6">
    <location>
        <begin position="471"/>
        <end position="498"/>
    </location>
</feature>
<keyword evidence="6" id="KW-0175">Coiled coil</keyword>
<dbReference type="FunFam" id="3.40.50.410:FF:000052">
    <property type="entry name" value="collagen alpha-2(VI) chain isoform X1"/>
    <property type="match status" value="1"/>
</dbReference>
<evidence type="ECO:0000256" key="3">
    <source>
        <dbReference type="ARBA" id="ARBA00022530"/>
    </source>
</evidence>
<feature type="domain" description="VWFA" evidence="9">
    <location>
        <begin position="1051"/>
        <end position="1233"/>
    </location>
</feature>
<dbReference type="Pfam" id="PF00092">
    <property type="entry name" value="VWA"/>
    <property type="match status" value="4"/>
</dbReference>
<dbReference type="CDD" id="cd01450">
    <property type="entry name" value="vWFA_subfamily_ECM"/>
    <property type="match status" value="1"/>
</dbReference>
<dbReference type="PROSITE" id="PS50234">
    <property type="entry name" value="VWFA"/>
    <property type="match status" value="3"/>
</dbReference>
<dbReference type="Pfam" id="PF01391">
    <property type="entry name" value="Collagen"/>
    <property type="match status" value="2"/>
</dbReference>
<dbReference type="SUPFAM" id="SSF53300">
    <property type="entry name" value="vWA-like"/>
    <property type="match status" value="3"/>
</dbReference>
<gene>
    <name evidence="10" type="ORF">P4O66_012807</name>
</gene>
<feature type="non-terminal residue" evidence="10">
    <location>
        <position position="1238"/>
    </location>
</feature>
<reference evidence="10" key="1">
    <citation type="submission" date="2023-03" db="EMBL/GenBank/DDBJ databases">
        <title>Electrophorus voltai genome.</title>
        <authorList>
            <person name="Bian C."/>
        </authorList>
    </citation>
    <scope>NUCLEOTIDE SEQUENCE</scope>
    <source>
        <strain evidence="10">CB-2022</strain>
        <tissue evidence="10">Muscle</tissue>
    </source>
</reference>
<dbReference type="Proteomes" id="UP001239994">
    <property type="component" value="Unassembled WGS sequence"/>
</dbReference>
<dbReference type="Gene3D" id="3.40.50.410">
    <property type="entry name" value="von Willebrand factor, type A domain"/>
    <property type="match status" value="3"/>
</dbReference>
<feature type="domain" description="VWFA" evidence="9">
    <location>
        <begin position="79"/>
        <end position="270"/>
    </location>
</feature>
<dbReference type="EMBL" id="JAROKS010000002">
    <property type="protein sequence ID" value="KAK1806097.1"/>
    <property type="molecule type" value="Genomic_DNA"/>
</dbReference>
<organism evidence="10 11">
    <name type="scientific">Electrophorus voltai</name>
    <dbReference type="NCBI Taxonomy" id="2609070"/>
    <lineage>
        <taxon>Eukaryota</taxon>
        <taxon>Metazoa</taxon>
        <taxon>Chordata</taxon>
        <taxon>Craniata</taxon>
        <taxon>Vertebrata</taxon>
        <taxon>Euteleostomi</taxon>
        <taxon>Actinopterygii</taxon>
        <taxon>Neopterygii</taxon>
        <taxon>Teleostei</taxon>
        <taxon>Ostariophysi</taxon>
        <taxon>Gymnotiformes</taxon>
        <taxon>Gymnotoidei</taxon>
        <taxon>Gymnotidae</taxon>
        <taxon>Electrophorus</taxon>
    </lineage>
</organism>
<dbReference type="InterPro" id="IPR050525">
    <property type="entry name" value="ECM_Assembly_Org"/>
</dbReference>
<feature type="compositionally biased region" description="Basic and acidic residues" evidence="7">
    <location>
        <begin position="335"/>
        <end position="347"/>
    </location>
</feature>
<name>A0AAD8ZVE3_9TELE</name>
<sequence length="1238" mass="137148">RSFRPELVLLALILAARSGCTLDAPLHYSTPSVPSRRFSLRRRQRRTMLSKVLVLYFLYGVSVYSQILPCHQKPECPIDLFFLIDTSETIALQEDPPGSLVESVKEFTITFAQKLENVDYKDRVKISWSVGGLHFSMRQKLISALDSKNKFIEKLRSIQYLGKGTFIDCAITNMTTEMLRTPSKPNVKRFAVVITDGHVTGNPCGGIKVAAERARDESIKLFAVATSMNLDEIGLREIANSPAGVYRSDYMAVSLTGARPLILTETIDRIYDTMLHLAYQECYSLRCLETPGPPGPAGYRGQKGAKGDHGVSGHKGERGRPGDPGIEGPIGHPGRKGERGLKGEKGDIGTQGKKGVEGLAGRNGTDGQKGKIGRIGASGCKGDPGDKGPDGYAGDVGDPGQPGAPGDKVLHWEIQVVPGDQDPQAQLENLAPKVREEVREHLAFQGRRGLLEWQEALDLKGTLVEEETLGQRGARDKMEQKEKRANQVRKAYGDLQEKMETKVLRGIKDFQDQEAHQVFEGSPGEIKVWEHREAVGWLGFVLEELVISQPISGEIKEDVFFVVRVAVAIPEKQAPEVTRAPLAQVEILADRDSAIQDREDQRVTGERKADLDPGEAEGTVDRRENRERRAQQENLENLDPKVSLDQEGPEETREETVIQDLKEIQDSLSVFSLDYVNSPQECDVMSYIRETCGCCDCEKRCGALDIVFVIDSSESVGLTNFTLEKNFVINTINRLGSMAKDPNSETGRLNAVPGSMLMLMLTREWCRVVSMRSCLAGTRVGVVQYSHSGTFQAIHLNDSKIDSLSAFKDAVKKLEWIAGGTWTPSALKFAYDNLIRDSRRSRAKVTVVVITDGRFDPRDDDKLLTYLCTDNSVDVNAIGIGDMFEQPEENESLKSIACQKQGRVTGMRRFADLVAEEFIDKIETVLCPDPVIVCPDLPCKSDVTPQWNGYPLHGPFAEEGTENPVPSTVLSISKLLNSLQEAKHPETYTRAVATMAYTAQRAKFAIGPEKQQWTDLFIDSFRVVYGDLLGDPNKALGLYPAVANCIQRPVDLVFLLDGSERMGLENFRQVREFVEKVAHRLTLARGDGDERNTRVALLQYGDEDRQEVAFRLTHNLTVIADGLSNMRYLDSASNLGSAIIYAINNILMRGATRLARRNAEISFVFITDGVTGNKNLEEGISSMRRAEGVATVIAMGSDVDQEVLTKLALGDQSAIFRGQDFSQLSKPSFFERFIQWIC</sequence>
<evidence type="ECO:0000256" key="5">
    <source>
        <dbReference type="ARBA" id="ARBA00022889"/>
    </source>
</evidence>
<feature type="chain" id="PRO_5041943379" description="VWFA domain-containing protein" evidence="8">
    <location>
        <begin position="19"/>
        <end position="1238"/>
    </location>
</feature>
<feature type="compositionally biased region" description="Basic and acidic residues" evidence="7">
    <location>
        <begin position="305"/>
        <end position="321"/>
    </location>
</feature>
<dbReference type="AlphaFoldDB" id="A0AAD8ZVE3"/>
<dbReference type="FunFam" id="3.40.50.410:FF:000026">
    <property type="entry name" value="Collagen, type VI, alpha 1"/>
    <property type="match status" value="1"/>
</dbReference>
<evidence type="ECO:0000256" key="6">
    <source>
        <dbReference type="SAM" id="Coils"/>
    </source>
</evidence>
<dbReference type="SMART" id="SM00327">
    <property type="entry name" value="VWA"/>
    <property type="match status" value="3"/>
</dbReference>
<dbReference type="PANTHER" id="PTHR24020:SF29">
    <property type="entry name" value="COLLAGEN ALPHA-2(VI) CHAIN"/>
    <property type="match status" value="1"/>
</dbReference>
<dbReference type="PANTHER" id="PTHR24020">
    <property type="entry name" value="COLLAGEN ALPHA"/>
    <property type="match status" value="1"/>
</dbReference>
<dbReference type="PRINTS" id="PR00453">
    <property type="entry name" value="VWFADOMAIN"/>
</dbReference>
<keyword evidence="3" id="KW-0272">Extracellular matrix</keyword>
<comment type="subcellular location">
    <subcellularLocation>
        <location evidence="1">Secreted</location>
        <location evidence="1">Extracellular space</location>
        <location evidence="1">Extracellular matrix</location>
    </subcellularLocation>
</comment>
<keyword evidence="2" id="KW-0964">Secreted</keyword>
<evidence type="ECO:0000256" key="2">
    <source>
        <dbReference type="ARBA" id="ARBA00022525"/>
    </source>
</evidence>
<comment type="caution">
    <text evidence="10">The sequence shown here is derived from an EMBL/GenBank/DDBJ whole genome shotgun (WGS) entry which is preliminary data.</text>
</comment>
<keyword evidence="8" id="KW-0732">Signal</keyword>
<keyword evidence="5" id="KW-0130">Cell adhesion</keyword>
<evidence type="ECO:0000256" key="4">
    <source>
        <dbReference type="ARBA" id="ARBA00022737"/>
    </source>
</evidence>
<feature type="compositionally biased region" description="Basic and acidic residues" evidence="7">
    <location>
        <begin position="619"/>
        <end position="631"/>
    </location>
</feature>
<feature type="signal peptide" evidence="8">
    <location>
        <begin position="1"/>
        <end position="18"/>
    </location>
</feature>
<keyword evidence="4" id="KW-0677">Repeat</keyword>
<feature type="region of interest" description="Disordered" evidence="7">
    <location>
        <begin position="294"/>
        <end position="406"/>
    </location>
</feature>
<feature type="region of interest" description="Disordered" evidence="7">
    <location>
        <begin position="596"/>
        <end position="654"/>
    </location>
</feature>
<feature type="compositionally biased region" description="Basic and acidic residues" evidence="7">
    <location>
        <begin position="638"/>
        <end position="654"/>
    </location>
</feature>
<evidence type="ECO:0000256" key="1">
    <source>
        <dbReference type="ARBA" id="ARBA00004498"/>
    </source>
</evidence>
<evidence type="ECO:0000259" key="9">
    <source>
        <dbReference type="PROSITE" id="PS50234"/>
    </source>
</evidence>
<evidence type="ECO:0000256" key="8">
    <source>
        <dbReference type="SAM" id="SignalP"/>
    </source>
</evidence>
<keyword evidence="11" id="KW-1185">Reference proteome</keyword>
<feature type="domain" description="VWFA" evidence="9">
    <location>
        <begin position="705"/>
        <end position="922"/>
    </location>
</feature>
<evidence type="ECO:0000256" key="7">
    <source>
        <dbReference type="SAM" id="MobiDB-lite"/>
    </source>
</evidence>